<evidence type="ECO:0000259" key="1">
    <source>
        <dbReference type="Pfam" id="PF12728"/>
    </source>
</evidence>
<dbReference type="Proteomes" id="UP000249557">
    <property type="component" value="Unassembled WGS sequence"/>
</dbReference>
<dbReference type="NCBIfam" id="TIGR01764">
    <property type="entry name" value="excise"/>
    <property type="match status" value="1"/>
</dbReference>
<gene>
    <name evidence="2" type="ORF">DI626_01445</name>
</gene>
<evidence type="ECO:0000313" key="2">
    <source>
        <dbReference type="EMBL" id="PZO88584.1"/>
    </source>
</evidence>
<dbReference type="SUPFAM" id="SSF46955">
    <property type="entry name" value="Putative DNA-binding domain"/>
    <property type="match status" value="1"/>
</dbReference>
<dbReference type="AlphaFoldDB" id="A0A2W5A1Y1"/>
<dbReference type="InterPro" id="IPR009061">
    <property type="entry name" value="DNA-bd_dom_put_sf"/>
</dbReference>
<dbReference type="EMBL" id="QFNK01000013">
    <property type="protein sequence ID" value="PZO88584.1"/>
    <property type="molecule type" value="Genomic_DNA"/>
</dbReference>
<comment type="caution">
    <text evidence="2">The sequence shown here is derived from an EMBL/GenBank/DDBJ whole genome shotgun (WGS) entry which is preliminary data.</text>
</comment>
<accession>A0A2W5A1Y1</accession>
<dbReference type="GO" id="GO:0003677">
    <property type="term" value="F:DNA binding"/>
    <property type="evidence" value="ECO:0007669"/>
    <property type="project" value="InterPro"/>
</dbReference>
<reference evidence="2 3" key="1">
    <citation type="submission" date="2017-08" db="EMBL/GenBank/DDBJ databases">
        <title>Infants hospitalized years apart are colonized by the same room-sourced microbial strains.</title>
        <authorList>
            <person name="Brooks B."/>
            <person name="Olm M.R."/>
            <person name="Firek B.A."/>
            <person name="Baker R."/>
            <person name="Thomas B.C."/>
            <person name="Morowitz M.J."/>
            <person name="Banfield J.F."/>
        </authorList>
    </citation>
    <scope>NUCLEOTIDE SEQUENCE [LARGE SCALE GENOMIC DNA]</scope>
    <source>
        <strain evidence="2">S2_018_000_R2_104</strain>
    </source>
</reference>
<name>A0A2W5A1Y1_9BACT</name>
<dbReference type="Pfam" id="PF12728">
    <property type="entry name" value="HTH_17"/>
    <property type="match status" value="1"/>
</dbReference>
<proteinExistence type="predicted"/>
<feature type="domain" description="Helix-turn-helix" evidence="1">
    <location>
        <begin position="16"/>
        <end position="60"/>
    </location>
</feature>
<organism evidence="2 3">
    <name type="scientific">Micavibrio aeruginosavorus</name>
    <dbReference type="NCBI Taxonomy" id="349221"/>
    <lineage>
        <taxon>Bacteria</taxon>
        <taxon>Pseudomonadati</taxon>
        <taxon>Bdellovibrionota</taxon>
        <taxon>Bdellovibrionia</taxon>
        <taxon>Bdellovibrionales</taxon>
        <taxon>Pseudobdellovibrionaceae</taxon>
        <taxon>Micavibrio</taxon>
    </lineage>
</organism>
<dbReference type="InterPro" id="IPR041657">
    <property type="entry name" value="HTH_17"/>
</dbReference>
<sequence>MPDFLMEFGGGQDRGLTIKEAAEILGYSRWTIARMIERGELKAYGDGKKKRIPLSSVVQYSTTHTVVNESQIAAKKQIRRVSKRYLKTKEKLERLLK</sequence>
<evidence type="ECO:0000313" key="3">
    <source>
        <dbReference type="Proteomes" id="UP000249557"/>
    </source>
</evidence>
<dbReference type="InterPro" id="IPR010093">
    <property type="entry name" value="SinI_DNA-bd"/>
</dbReference>
<protein>
    <recommendedName>
        <fullName evidence="1">Helix-turn-helix domain-containing protein</fullName>
    </recommendedName>
</protein>